<dbReference type="EMBL" id="LN609302">
    <property type="protein sequence ID" value="CEF55924.1"/>
    <property type="molecule type" value="Genomic_DNA"/>
</dbReference>
<dbReference type="NCBIfam" id="TIGR00199">
    <property type="entry name" value="PncC_domain"/>
    <property type="match status" value="1"/>
</dbReference>
<proteinExistence type="predicted"/>
<evidence type="ECO:0000313" key="2">
    <source>
        <dbReference type="EMBL" id="CEF55924.1"/>
    </source>
</evidence>
<dbReference type="SUPFAM" id="SSF142433">
    <property type="entry name" value="CinA-like"/>
    <property type="match status" value="1"/>
</dbReference>
<organism evidence="2 3">
    <name type="scientific">Acetobacter ghanensis</name>
    <dbReference type="NCBI Taxonomy" id="431306"/>
    <lineage>
        <taxon>Bacteria</taxon>
        <taxon>Pseudomonadati</taxon>
        <taxon>Pseudomonadota</taxon>
        <taxon>Alphaproteobacteria</taxon>
        <taxon>Acetobacterales</taxon>
        <taxon>Acetobacteraceae</taxon>
        <taxon>Acetobacter</taxon>
    </lineage>
</organism>
<dbReference type="Pfam" id="PF02464">
    <property type="entry name" value="CinA"/>
    <property type="match status" value="1"/>
</dbReference>
<accession>A0A0U5FYH6</accession>
<reference evidence="3" key="1">
    <citation type="submission" date="2014-09" db="EMBL/GenBank/DDBJ databases">
        <authorList>
            <person name="Illeghems K.G."/>
        </authorList>
    </citation>
    <scope>NUCLEOTIDE SEQUENCE [LARGE SCALE GENOMIC DNA]</scope>
    <source>
        <strain evidence="3">LMG 23848T</strain>
    </source>
</reference>
<dbReference type="PATRIC" id="fig|431306.5.peg.1726"/>
<evidence type="ECO:0000313" key="3">
    <source>
        <dbReference type="Proteomes" id="UP000068250"/>
    </source>
</evidence>
<dbReference type="Gene3D" id="3.90.950.20">
    <property type="entry name" value="CinA-like"/>
    <property type="match status" value="1"/>
</dbReference>
<dbReference type="AlphaFoldDB" id="A0A0U5FYH6"/>
<feature type="domain" description="CinA C-terminal" evidence="1">
    <location>
        <begin position="44"/>
        <end position="193"/>
    </location>
</feature>
<evidence type="ECO:0000259" key="1">
    <source>
        <dbReference type="Pfam" id="PF02464"/>
    </source>
</evidence>
<sequence length="199" mass="20688">MSPQVLPVLGVCWRYENCWLPAHKKGSDMGYHETVLGHEVLSEAARLLEQLRLTGMRVVTAESCTGGLVAGALTHFAGSSDVTEGGFVTYSNSMKQAVLGVRADTLALHGAVSAETVLQMAEGALTACATADIAVAISGIAGPGGGSLDKPVGLVWFATALRGGETCASKQIFAGSRQRVREQAVLYALASVSGRLVNR</sequence>
<dbReference type="InterPro" id="IPR036653">
    <property type="entry name" value="CinA-like_C"/>
</dbReference>
<protein>
    <submittedName>
        <fullName evidence="2">Competence/damage-inducible protein CinA C-terminal domain</fullName>
    </submittedName>
</protein>
<dbReference type="STRING" id="431306.AGA_1691"/>
<dbReference type="Proteomes" id="UP000068250">
    <property type="component" value="Chromosome I"/>
</dbReference>
<name>A0A0U5FYH6_9PROT</name>
<gene>
    <name evidence="2" type="primary">ygaD</name>
    <name evidence="2" type="ORF">AGA_1691</name>
</gene>
<dbReference type="InterPro" id="IPR008136">
    <property type="entry name" value="CinA_C"/>
</dbReference>